<protein>
    <submittedName>
        <fullName evidence="2">Hemerythrin domain-containing protein</fullName>
    </submittedName>
</protein>
<organism evidence="2 3">
    <name type="scientific">Pseudonocardia charpentierae</name>
    <dbReference type="NCBI Taxonomy" id="3075545"/>
    <lineage>
        <taxon>Bacteria</taxon>
        <taxon>Bacillati</taxon>
        <taxon>Actinomycetota</taxon>
        <taxon>Actinomycetes</taxon>
        <taxon>Pseudonocardiales</taxon>
        <taxon>Pseudonocardiaceae</taxon>
        <taxon>Pseudonocardia</taxon>
    </lineage>
</organism>
<dbReference type="RefSeq" id="WP_311557177.1">
    <property type="nucleotide sequence ID" value="NZ_JAVREJ010000010.1"/>
</dbReference>
<dbReference type="EMBL" id="JAVREJ010000010">
    <property type="protein sequence ID" value="MDT0351060.1"/>
    <property type="molecule type" value="Genomic_DNA"/>
</dbReference>
<gene>
    <name evidence="2" type="ORF">RM445_16135</name>
</gene>
<accession>A0ABU2NAT5</accession>
<evidence type="ECO:0000313" key="3">
    <source>
        <dbReference type="Proteomes" id="UP001183202"/>
    </source>
</evidence>
<dbReference type="PANTHER" id="PTHR35585">
    <property type="entry name" value="HHE DOMAIN PROTEIN (AFU_ORTHOLOGUE AFUA_4G00730)"/>
    <property type="match status" value="1"/>
</dbReference>
<comment type="caution">
    <text evidence="2">The sequence shown here is derived from an EMBL/GenBank/DDBJ whole genome shotgun (WGS) entry which is preliminary data.</text>
</comment>
<proteinExistence type="predicted"/>
<evidence type="ECO:0000259" key="1">
    <source>
        <dbReference type="Pfam" id="PF01814"/>
    </source>
</evidence>
<dbReference type="PANTHER" id="PTHR35585:SF1">
    <property type="entry name" value="HHE DOMAIN PROTEIN (AFU_ORTHOLOGUE AFUA_4G00730)"/>
    <property type="match status" value="1"/>
</dbReference>
<dbReference type="Gene3D" id="1.20.120.520">
    <property type="entry name" value="nmb1532 protein domain like"/>
    <property type="match status" value="1"/>
</dbReference>
<dbReference type="Proteomes" id="UP001183202">
    <property type="component" value="Unassembled WGS sequence"/>
</dbReference>
<dbReference type="Pfam" id="PF01814">
    <property type="entry name" value="Hemerythrin"/>
    <property type="match status" value="1"/>
</dbReference>
<name>A0ABU2NAT5_9PSEU</name>
<keyword evidence="3" id="KW-1185">Reference proteome</keyword>
<dbReference type="CDD" id="cd12108">
    <property type="entry name" value="Hr-like"/>
    <property type="match status" value="1"/>
</dbReference>
<sequence>MTDLKPDIVRLILSDHETFRATFAQLADLRDEPQAAAVLWGELAAHLEVHASAEEAHFYPALLQKVDGSEDETKDAIHDHDEIRQGIRRAAAAEAGSDEWWAGIQDAREANDEHLAEEERDDLPDFLRSASVEDRQELGALFTRFKDEHPWAAGLDYSDKDPDEFVKQNG</sequence>
<feature type="domain" description="Hemerythrin-like" evidence="1">
    <location>
        <begin position="8"/>
        <end position="124"/>
    </location>
</feature>
<dbReference type="InterPro" id="IPR012312">
    <property type="entry name" value="Hemerythrin-like"/>
</dbReference>
<reference evidence="3" key="1">
    <citation type="submission" date="2023-07" db="EMBL/GenBank/DDBJ databases">
        <title>30 novel species of actinomycetes from the DSMZ collection.</title>
        <authorList>
            <person name="Nouioui I."/>
        </authorList>
    </citation>
    <scope>NUCLEOTIDE SEQUENCE [LARGE SCALE GENOMIC DNA]</scope>
    <source>
        <strain evidence="3">DSM 45834</strain>
    </source>
</reference>
<evidence type="ECO:0000313" key="2">
    <source>
        <dbReference type="EMBL" id="MDT0351060.1"/>
    </source>
</evidence>